<gene>
    <name evidence="1" type="ORF">B7R54_08370</name>
</gene>
<dbReference type="RefSeq" id="WP_116414633.1">
    <property type="nucleotide sequence ID" value="NZ_NBWZ01000001.1"/>
</dbReference>
<accession>A0A3E0VIE3</accession>
<name>A0A3E0VIE3_9MICO</name>
<protein>
    <recommendedName>
        <fullName evidence="3">DUF1684 domain-containing protein</fullName>
    </recommendedName>
</protein>
<sequence>MSITGINTDRDHVSFASDWQDWHDTHEANRADGHGFLAISSLTFLTTEPLRLTDAPGEWSTSARGPVVELAEGESVVIDGVEVTGRHAFGPLAERTGVDVIAGETVVELARRGGNDIVRPRHPETPLRTAYRGTPTFAADPSWVLDATFHPFDEPRPVTVGSVVEGLEHVYDAPGELRFRHGGQEFALTAFTGHRPGTLTVLFTDATSGVTTYAANRSLSVDLPDAAAPGDGTGTTTTFLDFNRAVNLPCAYTDFATCPLPPRENRLPFAVEAGEQTPFERA</sequence>
<dbReference type="InterPro" id="IPR012467">
    <property type="entry name" value="DUF1684"/>
</dbReference>
<dbReference type="PANTHER" id="PTHR41913">
    <property type="entry name" value="DUF1684 DOMAIN-CONTAINING PROTEIN"/>
    <property type="match status" value="1"/>
</dbReference>
<evidence type="ECO:0008006" key="3">
    <source>
        <dbReference type="Google" id="ProtNLM"/>
    </source>
</evidence>
<reference evidence="1 2" key="1">
    <citation type="submission" date="2017-04" db="EMBL/GenBank/DDBJ databases">
        <title>Comparative genome analysis of Subtercola boreus.</title>
        <authorList>
            <person name="Cho Y.-J."/>
            <person name="Cho A."/>
            <person name="Kim O.-S."/>
            <person name="Lee J.-I."/>
        </authorList>
    </citation>
    <scope>NUCLEOTIDE SEQUENCE [LARGE SCALE GENOMIC DNA]</scope>
    <source>
        <strain evidence="1 2">K300</strain>
    </source>
</reference>
<organism evidence="1 2">
    <name type="scientific">Subtercola boreus</name>
    <dbReference type="NCBI Taxonomy" id="120213"/>
    <lineage>
        <taxon>Bacteria</taxon>
        <taxon>Bacillati</taxon>
        <taxon>Actinomycetota</taxon>
        <taxon>Actinomycetes</taxon>
        <taxon>Micrococcales</taxon>
        <taxon>Microbacteriaceae</taxon>
        <taxon>Subtercola</taxon>
    </lineage>
</organism>
<proteinExistence type="predicted"/>
<dbReference type="Pfam" id="PF07920">
    <property type="entry name" value="DUF1684"/>
    <property type="match status" value="1"/>
</dbReference>
<dbReference type="Proteomes" id="UP000256486">
    <property type="component" value="Unassembled WGS sequence"/>
</dbReference>
<keyword evidence="2" id="KW-1185">Reference proteome</keyword>
<dbReference type="OrthoDB" id="5493262at2"/>
<dbReference type="EMBL" id="NBWZ01000001">
    <property type="protein sequence ID" value="RFA09238.1"/>
    <property type="molecule type" value="Genomic_DNA"/>
</dbReference>
<evidence type="ECO:0000313" key="1">
    <source>
        <dbReference type="EMBL" id="RFA09238.1"/>
    </source>
</evidence>
<evidence type="ECO:0000313" key="2">
    <source>
        <dbReference type="Proteomes" id="UP000256486"/>
    </source>
</evidence>
<dbReference type="AlphaFoldDB" id="A0A3E0VIE3"/>
<dbReference type="PANTHER" id="PTHR41913:SF1">
    <property type="entry name" value="DUF1684 DOMAIN-CONTAINING PROTEIN"/>
    <property type="match status" value="1"/>
</dbReference>
<comment type="caution">
    <text evidence="1">The sequence shown here is derived from an EMBL/GenBank/DDBJ whole genome shotgun (WGS) entry which is preliminary data.</text>
</comment>